<dbReference type="RefSeq" id="WP_106381443.1">
    <property type="nucleotide sequence ID" value="NZ_NIGF01000043.1"/>
</dbReference>
<evidence type="ECO:0000313" key="11">
    <source>
        <dbReference type="Proteomes" id="UP000237684"/>
    </source>
</evidence>
<feature type="domain" description="RecX first three-helical" evidence="9">
    <location>
        <begin position="72"/>
        <end position="111"/>
    </location>
</feature>
<dbReference type="InterPro" id="IPR036388">
    <property type="entry name" value="WH-like_DNA-bd_sf"/>
</dbReference>
<evidence type="ECO:0000256" key="2">
    <source>
        <dbReference type="ARBA" id="ARBA00009695"/>
    </source>
</evidence>
<evidence type="ECO:0000256" key="6">
    <source>
        <dbReference type="SAM" id="Coils"/>
    </source>
</evidence>
<name>A0A2S8SNJ8_9BACT</name>
<dbReference type="PANTHER" id="PTHR33602">
    <property type="entry name" value="REGULATORY PROTEIN RECX FAMILY PROTEIN"/>
    <property type="match status" value="1"/>
</dbReference>
<dbReference type="InterPro" id="IPR053926">
    <property type="entry name" value="RecX_HTH_1st"/>
</dbReference>
<dbReference type="GO" id="GO:0005737">
    <property type="term" value="C:cytoplasm"/>
    <property type="evidence" value="ECO:0007669"/>
    <property type="project" value="UniProtKB-SubCell"/>
</dbReference>
<dbReference type="InParanoid" id="A0A2S8SNJ8"/>
<dbReference type="HAMAP" id="MF_01114">
    <property type="entry name" value="RecX"/>
    <property type="match status" value="1"/>
</dbReference>
<evidence type="ECO:0000256" key="1">
    <source>
        <dbReference type="ARBA" id="ARBA00004496"/>
    </source>
</evidence>
<dbReference type="FunCoup" id="A0A2S8SNJ8">
    <property type="interactions" value="5"/>
</dbReference>
<dbReference type="Pfam" id="PF02631">
    <property type="entry name" value="RecX_HTH2"/>
    <property type="match status" value="1"/>
</dbReference>
<proteinExistence type="inferred from homology"/>
<evidence type="ECO:0000256" key="3">
    <source>
        <dbReference type="ARBA" id="ARBA00018111"/>
    </source>
</evidence>
<sequence>MKTQPFPGEISMIVAQERVKKHLGARANVFIEGKFSFALSLDVVYKHGLKPGMILDAAALGDLLREDGEMKALTTAANFIGYRPRSKDEIRKRLERDEWSEEVIARVLERLENAKMLDDAQFAADWVGARERSKPRGARLLQQELRQKGVSKEEIEAALPDADAEIENALAAIGKIERKLEKYEGREQMQKAIEALARRGFGYGTAKTAYTRWLESEDEE</sequence>
<dbReference type="InterPro" id="IPR053924">
    <property type="entry name" value="RecX_HTH_2nd"/>
</dbReference>
<evidence type="ECO:0000259" key="9">
    <source>
        <dbReference type="Pfam" id="PF21982"/>
    </source>
</evidence>
<comment type="function">
    <text evidence="5">Modulates RecA activity.</text>
</comment>
<evidence type="ECO:0000256" key="5">
    <source>
        <dbReference type="HAMAP-Rule" id="MF_01114"/>
    </source>
</evidence>
<protein>
    <recommendedName>
        <fullName evidence="3 5">Regulatory protein RecX</fullName>
    </recommendedName>
</protein>
<dbReference type="AlphaFoldDB" id="A0A2S8SNJ8"/>
<comment type="similarity">
    <text evidence="2 5">Belongs to the RecX family.</text>
</comment>
<evidence type="ECO:0000313" key="10">
    <source>
        <dbReference type="EMBL" id="PQV62384.1"/>
    </source>
</evidence>
<evidence type="ECO:0000259" key="8">
    <source>
        <dbReference type="Pfam" id="PF21981"/>
    </source>
</evidence>
<organism evidence="10 11">
    <name type="scientific">Abditibacterium utsteinense</name>
    <dbReference type="NCBI Taxonomy" id="1960156"/>
    <lineage>
        <taxon>Bacteria</taxon>
        <taxon>Pseudomonadati</taxon>
        <taxon>Abditibacteriota</taxon>
        <taxon>Abditibacteriia</taxon>
        <taxon>Abditibacteriales</taxon>
        <taxon>Abditibacteriaceae</taxon>
        <taxon>Abditibacterium</taxon>
    </lineage>
</organism>
<dbReference type="EMBL" id="NIGF01000043">
    <property type="protein sequence ID" value="PQV62384.1"/>
    <property type="molecule type" value="Genomic_DNA"/>
</dbReference>
<dbReference type="GO" id="GO:0006282">
    <property type="term" value="P:regulation of DNA repair"/>
    <property type="evidence" value="ECO:0007669"/>
    <property type="project" value="UniProtKB-UniRule"/>
</dbReference>
<keyword evidence="6" id="KW-0175">Coiled coil</keyword>
<dbReference type="InterPro" id="IPR053925">
    <property type="entry name" value="RecX_HTH_3rd"/>
</dbReference>
<feature type="domain" description="RecX third three-helical" evidence="8">
    <location>
        <begin position="164"/>
        <end position="207"/>
    </location>
</feature>
<feature type="domain" description="RecX second three-helical" evidence="7">
    <location>
        <begin position="118"/>
        <end position="159"/>
    </location>
</feature>
<comment type="caution">
    <text evidence="10">The sequence shown here is derived from an EMBL/GenBank/DDBJ whole genome shotgun (WGS) entry which is preliminary data.</text>
</comment>
<evidence type="ECO:0000256" key="4">
    <source>
        <dbReference type="ARBA" id="ARBA00022490"/>
    </source>
</evidence>
<dbReference type="Pfam" id="PF21982">
    <property type="entry name" value="RecX_HTH1"/>
    <property type="match status" value="1"/>
</dbReference>
<feature type="coiled-coil region" evidence="6">
    <location>
        <begin position="152"/>
        <end position="186"/>
    </location>
</feature>
<reference evidence="10 11" key="1">
    <citation type="journal article" date="2018" name="Syst. Appl. Microbiol.">
        <title>Abditibacterium utsteinense sp. nov., the first cultivated member of candidate phylum FBP, isolated from ice-free Antarctic soil samples.</title>
        <authorList>
            <person name="Tahon G."/>
            <person name="Tytgat B."/>
            <person name="Lebbe L."/>
            <person name="Carlier A."/>
            <person name="Willems A."/>
        </authorList>
    </citation>
    <scope>NUCLEOTIDE SEQUENCE [LARGE SCALE GENOMIC DNA]</scope>
    <source>
        <strain evidence="10 11">LMG 29911</strain>
    </source>
</reference>
<dbReference type="InterPro" id="IPR003783">
    <property type="entry name" value="Regulatory_RecX"/>
</dbReference>
<evidence type="ECO:0000259" key="7">
    <source>
        <dbReference type="Pfam" id="PF02631"/>
    </source>
</evidence>
<comment type="subcellular location">
    <subcellularLocation>
        <location evidence="1 5">Cytoplasm</location>
    </subcellularLocation>
</comment>
<dbReference type="Pfam" id="PF21981">
    <property type="entry name" value="RecX_HTH3"/>
    <property type="match status" value="1"/>
</dbReference>
<dbReference type="OrthoDB" id="5421057at2"/>
<keyword evidence="11" id="KW-1185">Reference proteome</keyword>
<dbReference type="Proteomes" id="UP000237684">
    <property type="component" value="Unassembled WGS sequence"/>
</dbReference>
<keyword evidence="4 5" id="KW-0963">Cytoplasm</keyword>
<gene>
    <name evidence="5" type="primary">recX</name>
    <name evidence="10" type="ORF">B1R32_1433</name>
</gene>
<accession>A0A2S8SNJ8</accession>
<dbReference type="Gene3D" id="1.10.10.10">
    <property type="entry name" value="Winged helix-like DNA-binding domain superfamily/Winged helix DNA-binding domain"/>
    <property type="match status" value="3"/>
</dbReference>
<dbReference type="PANTHER" id="PTHR33602:SF1">
    <property type="entry name" value="REGULATORY PROTEIN RECX FAMILY PROTEIN"/>
    <property type="match status" value="1"/>
</dbReference>